<organism evidence="2 3">
    <name type="scientific">Silurus meridionalis</name>
    <name type="common">Southern catfish</name>
    <name type="synonym">Silurus soldatovi meridionalis</name>
    <dbReference type="NCBI Taxonomy" id="175797"/>
    <lineage>
        <taxon>Eukaryota</taxon>
        <taxon>Metazoa</taxon>
        <taxon>Chordata</taxon>
        <taxon>Craniata</taxon>
        <taxon>Vertebrata</taxon>
        <taxon>Euteleostomi</taxon>
        <taxon>Actinopterygii</taxon>
        <taxon>Neopterygii</taxon>
        <taxon>Teleostei</taxon>
        <taxon>Ostariophysi</taxon>
        <taxon>Siluriformes</taxon>
        <taxon>Siluridae</taxon>
        <taxon>Silurus</taxon>
    </lineage>
</organism>
<feature type="signal peptide" evidence="1">
    <location>
        <begin position="1"/>
        <end position="27"/>
    </location>
</feature>
<keyword evidence="1" id="KW-0732">Signal</keyword>
<sequence>MMKRSLFLPCLTGVVPVILSLLRPVSRKYNLIKTTVTWSAAQNYCRETYDDLATIETHPVQERQTVKMKVKSESVIDSAMQSDILELIKMKLDENGMLQNTTVTWRIKMKLDENGMLKNTSVTWRVQSDGQIFHKNKKKNEEL</sequence>
<dbReference type="InterPro" id="IPR016187">
    <property type="entry name" value="CTDL_fold"/>
</dbReference>
<feature type="chain" id="PRO_5035748587" evidence="1">
    <location>
        <begin position="28"/>
        <end position="143"/>
    </location>
</feature>
<evidence type="ECO:0000256" key="1">
    <source>
        <dbReference type="SAM" id="SignalP"/>
    </source>
</evidence>
<evidence type="ECO:0000313" key="3">
    <source>
        <dbReference type="Proteomes" id="UP000606274"/>
    </source>
</evidence>
<name>A0A8T0BP25_SILME</name>
<accession>A0A8T0BP25</accession>
<gene>
    <name evidence="2" type="ORF">HF521_018374</name>
</gene>
<dbReference type="AlphaFoldDB" id="A0A8T0BP25"/>
<dbReference type="Gene3D" id="3.10.100.10">
    <property type="entry name" value="Mannose-Binding Protein A, subunit A"/>
    <property type="match status" value="1"/>
</dbReference>
<dbReference type="SUPFAM" id="SSF56436">
    <property type="entry name" value="C-type lectin-like"/>
    <property type="match status" value="1"/>
</dbReference>
<proteinExistence type="predicted"/>
<comment type="caution">
    <text evidence="2">The sequence shown here is derived from an EMBL/GenBank/DDBJ whole genome shotgun (WGS) entry which is preliminary data.</text>
</comment>
<reference evidence="2" key="1">
    <citation type="submission" date="2020-08" db="EMBL/GenBank/DDBJ databases">
        <title>Chromosome-level assembly of Southern catfish (Silurus meridionalis) provides insights into visual adaptation to the nocturnal and benthic lifestyles.</title>
        <authorList>
            <person name="Zhang Y."/>
            <person name="Wang D."/>
            <person name="Peng Z."/>
        </authorList>
    </citation>
    <scope>NUCLEOTIDE SEQUENCE</scope>
    <source>
        <strain evidence="2">SWU-2019-XX</strain>
        <tissue evidence="2">Muscle</tissue>
    </source>
</reference>
<dbReference type="InterPro" id="IPR016186">
    <property type="entry name" value="C-type_lectin-like/link_sf"/>
</dbReference>
<dbReference type="Proteomes" id="UP000606274">
    <property type="component" value="Unassembled WGS sequence"/>
</dbReference>
<protein>
    <submittedName>
        <fullName evidence="2">Uncharacterized protein</fullName>
    </submittedName>
</protein>
<dbReference type="EMBL" id="JABFDY010000005">
    <property type="protein sequence ID" value="KAF7707156.1"/>
    <property type="molecule type" value="Genomic_DNA"/>
</dbReference>
<keyword evidence="3" id="KW-1185">Reference proteome</keyword>
<evidence type="ECO:0000313" key="2">
    <source>
        <dbReference type="EMBL" id="KAF7707156.1"/>
    </source>
</evidence>